<evidence type="ECO:0000313" key="3">
    <source>
        <dbReference type="Proteomes" id="UP001596392"/>
    </source>
</evidence>
<comment type="caution">
    <text evidence="2">The sequence shown here is derived from an EMBL/GenBank/DDBJ whole genome shotgun (WGS) entry which is preliminary data.</text>
</comment>
<evidence type="ECO:0000313" key="2">
    <source>
        <dbReference type="EMBL" id="MFC7247559.1"/>
    </source>
</evidence>
<organism evidence="2 3">
    <name type="scientific">Catellatospora aurea</name>
    <dbReference type="NCBI Taxonomy" id="1337874"/>
    <lineage>
        <taxon>Bacteria</taxon>
        <taxon>Bacillati</taxon>
        <taxon>Actinomycetota</taxon>
        <taxon>Actinomycetes</taxon>
        <taxon>Micromonosporales</taxon>
        <taxon>Micromonosporaceae</taxon>
        <taxon>Catellatospora</taxon>
    </lineage>
</organism>
<gene>
    <name evidence="2" type="ORF">ACFQO7_34285</name>
</gene>
<feature type="domain" description="Elongation factor G-binding protein C-terminal treble-clef zinc-finger" evidence="1">
    <location>
        <begin position="5"/>
        <end position="120"/>
    </location>
</feature>
<dbReference type="Proteomes" id="UP001596392">
    <property type="component" value="Unassembled WGS sequence"/>
</dbReference>
<reference evidence="3" key="1">
    <citation type="journal article" date="2019" name="Int. J. Syst. Evol. Microbiol.">
        <title>The Global Catalogue of Microorganisms (GCM) 10K type strain sequencing project: providing services to taxonomists for standard genome sequencing and annotation.</title>
        <authorList>
            <consortium name="The Broad Institute Genomics Platform"/>
            <consortium name="The Broad Institute Genome Sequencing Center for Infectious Disease"/>
            <person name="Wu L."/>
            <person name="Ma J."/>
        </authorList>
    </citation>
    <scope>NUCLEOTIDE SEQUENCE [LARGE SCALE GENOMIC DNA]</scope>
    <source>
        <strain evidence="3">CGMCC 1.9106</strain>
    </source>
</reference>
<protein>
    <submittedName>
        <fullName evidence="2">FBP domain-containing protein</fullName>
    </submittedName>
</protein>
<proteinExistence type="predicted"/>
<dbReference type="InterPro" id="IPR032330">
    <property type="entry name" value="EF-G-binding_C"/>
</dbReference>
<dbReference type="RefSeq" id="WP_361052099.1">
    <property type="nucleotide sequence ID" value="NZ_JBHTAC010000059.1"/>
</dbReference>
<dbReference type="Pfam" id="PF16571">
    <property type="entry name" value="FBP_C"/>
    <property type="match status" value="1"/>
</dbReference>
<sequence>MTEPQIRRAMANCSRGDASAMTLPKDFADLDWAGRTFLGWRDGKLEQRGYLLRWRDGRPVGLLLRAADSVMSRRRAAMCLLCQAVRPSDEVTLFTARRKGDAGRRGDSVGTYMCADLACVPGDEVEARVDAFLAEVLHS</sequence>
<keyword evidence="3" id="KW-1185">Reference proteome</keyword>
<accession>A0ABW2H6M1</accession>
<dbReference type="EMBL" id="JBHTAC010000059">
    <property type="protein sequence ID" value="MFC7247559.1"/>
    <property type="molecule type" value="Genomic_DNA"/>
</dbReference>
<evidence type="ECO:0000259" key="1">
    <source>
        <dbReference type="Pfam" id="PF16571"/>
    </source>
</evidence>
<name>A0ABW2H6M1_9ACTN</name>